<dbReference type="SUPFAM" id="SSF48452">
    <property type="entry name" value="TPR-like"/>
    <property type="match status" value="1"/>
</dbReference>
<dbReference type="PANTHER" id="PTHR12558">
    <property type="entry name" value="CELL DIVISION CYCLE 16,23,27"/>
    <property type="match status" value="1"/>
</dbReference>
<feature type="signal peptide" evidence="2">
    <location>
        <begin position="1"/>
        <end position="24"/>
    </location>
</feature>
<protein>
    <submittedName>
        <fullName evidence="3">Tetratricopeptide repeat protein</fullName>
    </submittedName>
</protein>
<dbReference type="PROSITE" id="PS50005">
    <property type="entry name" value="TPR"/>
    <property type="match status" value="1"/>
</dbReference>
<organism evidence="3 4">
    <name type="scientific">Candidatus Barnesiella excrementipullorum</name>
    <dbReference type="NCBI Taxonomy" id="2838479"/>
    <lineage>
        <taxon>Bacteria</taxon>
        <taxon>Pseudomonadati</taxon>
        <taxon>Bacteroidota</taxon>
        <taxon>Bacteroidia</taxon>
        <taxon>Bacteroidales</taxon>
        <taxon>Barnesiellaceae</taxon>
        <taxon>Barnesiella</taxon>
    </lineage>
</organism>
<dbReference type="EMBL" id="DXFB01000086">
    <property type="protein sequence ID" value="HIX45221.1"/>
    <property type="molecule type" value="Genomic_DNA"/>
</dbReference>
<reference evidence="3" key="2">
    <citation type="submission" date="2021-04" db="EMBL/GenBank/DDBJ databases">
        <authorList>
            <person name="Gilroy R."/>
        </authorList>
    </citation>
    <scope>NUCLEOTIDE SEQUENCE</scope>
    <source>
        <strain evidence="3">ChiHjej12B11-16260</strain>
    </source>
</reference>
<reference evidence="3" key="1">
    <citation type="journal article" date="2021" name="PeerJ">
        <title>Extensive microbial diversity within the chicken gut microbiome revealed by metagenomics and culture.</title>
        <authorList>
            <person name="Gilroy R."/>
            <person name="Ravi A."/>
            <person name="Getino M."/>
            <person name="Pursley I."/>
            <person name="Horton D.L."/>
            <person name="Alikhan N.F."/>
            <person name="Baker D."/>
            <person name="Gharbi K."/>
            <person name="Hall N."/>
            <person name="Watson M."/>
            <person name="Adriaenssens E.M."/>
            <person name="Foster-Nyarko E."/>
            <person name="Jarju S."/>
            <person name="Secka A."/>
            <person name="Antonio M."/>
            <person name="Oren A."/>
            <person name="Chaudhuri R.R."/>
            <person name="La Ragione R."/>
            <person name="Hildebrand F."/>
            <person name="Pallen M.J."/>
        </authorList>
    </citation>
    <scope>NUCLEOTIDE SEQUENCE</scope>
    <source>
        <strain evidence="3">ChiHjej12B11-16260</strain>
    </source>
</reference>
<dbReference type="SMART" id="SM00028">
    <property type="entry name" value="TPR"/>
    <property type="match status" value="2"/>
</dbReference>
<feature type="repeat" description="TPR" evidence="1">
    <location>
        <begin position="387"/>
        <end position="420"/>
    </location>
</feature>
<dbReference type="InterPro" id="IPR019734">
    <property type="entry name" value="TPR_rpt"/>
</dbReference>
<proteinExistence type="predicted"/>
<evidence type="ECO:0000256" key="1">
    <source>
        <dbReference type="PROSITE-ProRule" id="PRU00339"/>
    </source>
</evidence>
<dbReference type="InterPro" id="IPR011990">
    <property type="entry name" value="TPR-like_helical_dom_sf"/>
</dbReference>
<gene>
    <name evidence="3" type="ORF">H9982_03275</name>
</gene>
<dbReference type="Pfam" id="PF13432">
    <property type="entry name" value="TPR_16"/>
    <property type="match status" value="1"/>
</dbReference>
<evidence type="ECO:0000256" key="2">
    <source>
        <dbReference type="SAM" id="SignalP"/>
    </source>
</evidence>
<dbReference type="AlphaFoldDB" id="A0A9D2AQE4"/>
<dbReference type="Gene3D" id="1.25.40.10">
    <property type="entry name" value="Tetratricopeptide repeat domain"/>
    <property type="match status" value="1"/>
</dbReference>
<feature type="chain" id="PRO_5039721430" evidence="2">
    <location>
        <begin position="25"/>
        <end position="558"/>
    </location>
</feature>
<dbReference type="Pfam" id="PF13181">
    <property type="entry name" value="TPR_8"/>
    <property type="match status" value="1"/>
</dbReference>
<accession>A0A9D2AQE4</accession>
<name>A0A9D2AQE4_9BACT</name>
<dbReference type="Proteomes" id="UP000824246">
    <property type="component" value="Unassembled WGS sequence"/>
</dbReference>
<dbReference type="PROSITE" id="PS51257">
    <property type="entry name" value="PROKAR_LIPOPROTEIN"/>
    <property type="match status" value="1"/>
</dbReference>
<sequence length="558" mass="61711">MTKKLTFSLLCLCLMTLVSCNKEMAPLTADYFKVNPSPLEAKGGMVSATITGTFPEKYFNKKAVVTVTPYLVYSAGETASASQTFQGEKVQGNDPTIQYKAGGVVTIPANFTYIPEMQKSSLYLAFTVQQGSKTYELPRVKVAEGVIATSEMADAGKVTPAITPDKFQRIIKETYSADIKFLIQQANIRASEMKSAEMQTLHQQIKDATTAENREVENVNISSYASPDGGVELNTRLAENREENTVKYMKSQWKKDDVKADLTAEFTAQDWDGFKELVAASDIQDKNLILRVLEMYSDPEQREREIKNLSSVYSDLAEEILPQLRRSRITASINVIGKSDEEISSLAHSNPSALNVDELLYAATLEKSDAAKTEIYRKVVEIYPEDHRGYNNLGMMMYKAGQYDEAEKCFNTAAQKAPQSAEVDMNKGLIAMKEGNYDEAAAQFGKAGNVPEVNEALGVYYIKKGDYKAAVKAFGEAKSNNAALAQILVNDYNKARNTLAGISAPDATTYYLQAVLGARTNNEQMVRSNLRQSFRLDPTMKEKASNDLEFAKYNVAGI</sequence>
<keyword evidence="2" id="KW-0732">Signal</keyword>
<evidence type="ECO:0000313" key="3">
    <source>
        <dbReference type="EMBL" id="HIX45221.1"/>
    </source>
</evidence>
<comment type="caution">
    <text evidence="3">The sequence shown here is derived from an EMBL/GenBank/DDBJ whole genome shotgun (WGS) entry which is preliminary data.</text>
</comment>
<keyword evidence="1" id="KW-0802">TPR repeat</keyword>
<dbReference type="PANTHER" id="PTHR12558:SF13">
    <property type="entry name" value="CELL DIVISION CYCLE PROTEIN 27 HOMOLOG"/>
    <property type="match status" value="1"/>
</dbReference>
<evidence type="ECO:0000313" key="4">
    <source>
        <dbReference type="Proteomes" id="UP000824246"/>
    </source>
</evidence>